<dbReference type="AlphaFoldDB" id="A0A9R0JXH1"/>
<dbReference type="Gene3D" id="3.80.10.10">
    <property type="entry name" value="Ribonuclease Inhibitor"/>
    <property type="match status" value="1"/>
</dbReference>
<dbReference type="KEGG" id="soe:110789741"/>
<dbReference type="GeneID" id="110789741"/>
<dbReference type="PANTHER" id="PTHR48063:SF112">
    <property type="entry name" value="RECEPTOR LIKE PROTEIN 30-LIKE"/>
    <property type="match status" value="1"/>
</dbReference>
<dbReference type="Proteomes" id="UP000813463">
    <property type="component" value="Chromosome 2"/>
</dbReference>
<accession>A0A9R0JXH1</accession>
<keyword evidence="3" id="KW-0732">Signal</keyword>
<keyword evidence="6" id="KW-0325">Glycoprotein</keyword>
<protein>
    <submittedName>
        <fullName evidence="9">Receptor-like protein EIX2 isoform X1</fullName>
    </submittedName>
</protein>
<dbReference type="InterPro" id="IPR032675">
    <property type="entry name" value="LRR_dom_sf"/>
</dbReference>
<comment type="subcellular location">
    <subcellularLocation>
        <location evidence="1">Membrane</location>
        <topology evidence="1">Single-pass type I membrane protein</topology>
    </subcellularLocation>
</comment>
<keyword evidence="8" id="KW-1185">Reference proteome</keyword>
<evidence type="ECO:0000313" key="9">
    <source>
        <dbReference type="RefSeq" id="XP_021850163.2"/>
    </source>
</evidence>
<organism evidence="8 9">
    <name type="scientific">Spinacia oleracea</name>
    <name type="common">Spinach</name>
    <dbReference type="NCBI Taxonomy" id="3562"/>
    <lineage>
        <taxon>Eukaryota</taxon>
        <taxon>Viridiplantae</taxon>
        <taxon>Streptophyta</taxon>
        <taxon>Embryophyta</taxon>
        <taxon>Tracheophyta</taxon>
        <taxon>Spermatophyta</taxon>
        <taxon>Magnoliopsida</taxon>
        <taxon>eudicotyledons</taxon>
        <taxon>Gunneridae</taxon>
        <taxon>Pentapetalae</taxon>
        <taxon>Caryophyllales</taxon>
        <taxon>Chenopodiaceae</taxon>
        <taxon>Chenopodioideae</taxon>
        <taxon>Anserineae</taxon>
        <taxon>Spinacia</taxon>
    </lineage>
</organism>
<keyword evidence="2 7" id="KW-0812">Transmembrane</keyword>
<evidence type="ECO:0000256" key="4">
    <source>
        <dbReference type="ARBA" id="ARBA00022989"/>
    </source>
</evidence>
<feature type="transmembrane region" description="Helical" evidence="7">
    <location>
        <begin position="163"/>
        <end position="186"/>
    </location>
</feature>
<dbReference type="GO" id="GO:0016020">
    <property type="term" value="C:membrane"/>
    <property type="evidence" value="ECO:0007669"/>
    <property type="project" value="UniProtKB-SubCell"/>
</dbReference>
<dbReference type="PANTHER" id="PTHR48063">
    <property type="entry name" value="LRR RECEPTOR-LIKE KINASE"/>
    <property type="match status" value="1"/>
</dbReference>
<reference evidence="8" key="1">
    <citation type="journal article" date="2021" name="Nat. Commun.">
        <title>Genomic analyses provide insights into spinach domestication and the genetic basis of agronomic traits.</title>
        <authorList>
            <person name="Cai X."/>
            <person name="Sun X."/>
            <person name="Xu C."/>
            <person name="Sun H."/>
            <person name="Wang X."/>
            <person name="Ge C."/>
            <person name="Zhang Z."/>
            <person name="Wang Q."/>
            <person name="Fei Z."/>
            <person name="Jiao C."/>
            <person name="Wang Q."/>
        </authorList>
    </citation>
    <scope>NUCLEOTIDE SEQUENCE [LARGE SCALE GENOMIC DNA]</scope>
    <source>
        <strain evidence="8">cv. Varoflay</strain>
    </source>
</reference>
<gene>
    <name evidence="9" type="primary">LOC110789741</name>
</gene>
<evidence type="ECO:0000256" key="3">
    <source>
        <dbReference type="ARBA" id="ARBA00022729"/>
    </source>
</evidence>
<evidence type="ECO:0000313" key="8">
    <source>
        <dbReference type="Proteomes" id="UP000813463"/>
    </source>
</evidence>
<dbReference type="SUPFAM" id="SSF52058">
    <property type="entry name" value="L domain-like"/>
    <property type="match status" value="1"/>
</dbReference>
<evidence type="ECO:0000256" key="2">
    <source>
        <dbReference type="ARBA" id="ARBA00022692"/>
    </source>
</evidence>
<keyword evidence="5 7" id="KW-0472">Membrane</keyword>
<proteinExistence type="predicted"/>
<evidence type="ECO:0000256" key="5">
    <source>
        <dbReference type="ARBA" id="ARBA00023136"/>
    </source>
</evidence>
<evidence type="ECO:0000256" key="6">
    <source>
        <dbReference type="ARBA" id="ARBA00023180"/>
    </source>
</evidence>
<evidence type="ECO:0000256" key="1">
    <source>
        <dbReference type="ARBA" id="ARBA00004479"/>
    </source>
</evidence>
<dbReference type="Pfam" id="PF00560">
    <property type="entry name" value="LRR_1"/>
    <property type="match status" value="2"/>
</dbReference>
<dbReference type="RefSeq" id="XP_021850163.2">
    <property type="nucleotide sequence ID" value="XM_021994471.2"/>
</dbReference>
<dbReference type="InterPro" id="IPR046956">
    <property type="entry name" value="RLP23-like"/>
</dbReference>
<sequence length="222" mass="25220">MAPLTTITLGGDSEYRTVLFEFWVLYDLIGRKAPPIWGSNTLMAFSAITYLTKLKHLNLQNNLSVSIPINIVDMISLVELHLENNHISGEVPPMLRKTQFLDLSNNIISGRIPPVLQKFKHEVFVGNLDLCGPVMEISCRIVEEGDVSSKQEENESQKDDIYVGLYVSIGLGFYLAFWGVCGALTLKHSWRYAYFNFVDTTFNRIYVSIAIYVARFQRNSQT</sequence>
<dbReference type="InterPro" id="IPR001611">
    <property type="entry name" value="Leu-rich_rpt"/>
</dbReference>
<name>A0A9R0JXH1_SPIOL</name>
<evidence type="ECO:0000256" key="7">
    <source>
        <dbReference type="SAM" id="Phobius"/>
    </source>
</evidence>
<reference evidence="9" key="2">
    <citation type="submission" date="2025-08" db="UniProtKB">
        <authorList>
            <consortium name="RefSeq"/>
        </authorList>
    </citation>
    <scope>IDENTIFICATION</scope>
    <source>
        <tissue evidence="9">Leaf</tissue>
    </source>
</reference>
<keyword evidence="4 7" id="KW-1133">Transmembrane helix</keyword>